<organism evidence="2 3">
    <name type="scientific">Microvirga aerophila</name>
    <dbReference type="NCBI Taxonomy" id="670291"/>
    <lineage>
        <taxon>Bacteria</taxon>
        <taxon>Pseudomonadati</taxon>
        <taxon>Pseudomonadota</taxon>
        <taxon>Alphaproteobacteria</taxon>
        <taxon>Hyphomicrobiales</taxon>
        <taxon>Methylobacteriaceae</taxon>
        <taxon>Microvirga</taxon>
    </lineage>
</organism>
<proteinExistence type="predicted"/>
<evidence type="ECO:0000313" key="3">
    <source>
        <dbReference type="Proteomes" id="UP000321085"/>
    </source>
</evidence>
<dbReference type="Proteomes" id="UP000321085">
    <property type="component" value="Unassembled WGS sequence"/>
</dbReference>
<evidence type="ECO:0000313" key="2">
    <source>
        <dbReference type="EMBL" id="GEO18186.1"/>
    </source>
</evidence>
<sequence length="64" mass="6668">MAQPYVREPTATTSGAEGAHIEDTGHWLLWITGAVAAALGAVAFLLWGTRSGPYLLDLIAAICA</sequence>
<gene>
    <name evidence="2" type="ORF">MAE02_58820</name>
</gene>
<keyword evidence="3" id="KW-1185">Reference proteome</keyword>
<keyword evidence="1" id="KW-0472">Membrane</keyword>
<protein>
    <submittedName>
        <fullName evidence="2">Uncharacterized protein</fullName>
    </submittedName>
</protein>
<name>A0A512C1U8_9HYPH</name>
<comment type="caution">
    <text evidence="2">The sequence shown here is derived from an EMBL/GenBank/DDBJ whole genome shotgun (WGS) entry which is preliminary data.</text>
</comment>
<reference evidence="2 3" key="1">
    <citation type="submission" date="2019-07" db="EMBL/GenBank/DDBJ databases">
        <title>Whole genome shotgun sequence of Microvirga aerophila NBRC 106136.</title>
        <authorList>
            <person name="Hosoyama A."/>
            <person name="Uohara A."/>
            <person name="Ohji S."/>
            <person name="Ichikawa N."/>
        </authorList>
    </citation>
    <scope>NUCLEOTIDE SEQUENCE [LARGE SCALE GENOMIC DNA]</scope>
    <source>
        <strain evidence="2 3">NBRC 106136</strain>
    </source>
</reference>
<keyword evidence="1" id="KW-0812">Transmembrane</keyword>
<evidence type="ECO:0000256" key="1">
    <source>
        <dbReference type="SAM" id="Phobius"/>
    </source>
</evidence>
<dbReference type="EMBL" id="BJYU01000163">
    <property type="protein sequence ID" value="GEO18186.1"/>
    <property type="molecule type" value="Genomic_DNA"/>
</dbReference>
<feature type="transmembrane region" description="Helical" evidence="1">
    <location>
        <begin position="27"/>
        <end position="47"/>
    </location>
</feature>
<dbReference type="RefSeq" id="WP_147022884.1">
    <property type="nucleotide sequence ID" value="NZ_BJYU01000163.1"/>
</dbReference>
<dbReference type="AlphaFoldDB" id="A0A512C1U8"/>
<accession>A0A512C1U8</accession>
<keyword evidence="1" id="KW-1133">Transmembrane helix</keyword>